<comment type="caution">
    <text evidence="2">The sequence shown here is derived from an EMBL/GenBank/DDBJ whole genome shotgun (WGS) entry which is preliminary data.</text>
</comment>
<proteinExistence type="predicted"/>
<accession>A0A3M0MQY7</accession>
<dbReference type="Proteomes" id="UP000273516">
    <property type="component" value="Unassembled WGS sequence"/>
</dbReference>
<feature type="region of interest" description="Disordered" evidence="1">
    <location>
        <begin position="56"/>
        <end position="142"/>
    </location>
</feature>
<dbReference type="OrthoDB" id="5124088at2"/>
<dbReference type="AlphaFoldDB" id="A0A3M0MQY7"/>
<name>A0A3M0MQY7_9RHOB</name>
<feature type="compositionally biased region" description="Basic and acidic residues" evidence="1">
    <location>
        <begin position="94"/>
        <end position="135"/>
    </location>
</feature>
<sequence length="207" mass="22838">MSACARSVTATHENEMAKKTAIRALAKFLPLSTEFRDAVEVDGGRANFADFAMNPTEGLDVEQADYIDGEYSPGEDEGQGDDDQSQDEGNPPETENKPEPKPVKKAEQAPDHTDKTPQEERPQRQTKVNKTEGEGQKSMFGGFSASEMIQKISGLILNDLQDGAPLDETLEMFEVQLAEIQKAEPDEYEAMMDEFKAFVAQRDGEGE</sequence>
<keyword evidence="3" id="KW-1185">Reference proteome</keyword>
<gene>
    <name evidence="2" type="ORF">C9E81_15650</name>
</gene>
<evidence type="ECO:0000256" key="1">
    <source>
        <dbReference type="SAM" id="MobiDB-lite"/>
    </source>
</evidence>
<reference evidence="2 3" key="1">
    <citation type="submission" date="2018-07" db="EMBL/GenBank/DDBJ databases">
        <authorList>
            <person name="Zhang Y."/>
            <person name="Wang L."/>
            <person name="Ma S."/>
        </authorList>
    </citation>
    <scope>NUCLEOTIDE SEQUENCE [LARGE SCALE GENOMIC DNA]</scope>
    <source>
        <strain evidence="2 3">4-2</strain>
    </source>
</reference>
<protein>
    <submittedName>
        <fullName evidence="2">Uncharacterized protein</fullName>
    </submittedName>
</protein>
<organism evidence="2 3">
    <name type="scientific">Paracoccus alkanivorans</name>
    <dbReference type="NCBI Taxonomy" id="2116655"/>
    <lineage>
        <taxon>Bacteria</taxon>
        <taxon>Pseudomonadati</taxon>
        <taxon>Pseudomonadota</taxon>
        <taxon>Alphaproteobacteria</taxon>
        <taxon>Rhodobacterales</taxon>
        <taxon>Paracoccaceae</taxon>
        <taxon>Paracoccus</taxon>
    </lineage>
</organism>
<feature type="compositionally biased region" description="Acidic residues" evidence="1">
    <location>
        <begin position="59"/>
        <end position="86"/>
    </location>
</feature>
<evidence type="ECO:0000313" key="3">
    <source>
        <dbReference type="Proteomes" id="UP000273516"/>
    </source>
</evidence>
<dbReference type="EMBL" id="QOKZ01000006">
    <property type="protein sequence ID" value="RMC33737.1"/>
    <property type="molecule type" value="Genomic_DNA"/>
</dbReference>
<evidence type="ECO:0000313" key="2">
    <source>
        <dbReference type="EMBL" id="RMC33737.1"/>
    </source>
</evidence>